<dbReference type="KEGG" id="lbc:LACBIDRAFT_253158"/>
<dbReference type="Gene3D" id="2.80.10.50">
    <property type="match status" value="2"/>
</dbReference>
<feature type="non-terminal residue" evidence="2">
    <location>
        <position position="1"/>
    </location>
</feature>
<evidence type="ECO:0000313" key="3">
    <source>
        <dbReference type="Proteomes" id="UP000001194"/>
    </source>
</evidence>
<dbReference type="Proteomes" id="UP000001194">
    <property type="component" value="Unassembled WGS sequence"/>
</dbReference>
<dbReference type="GeneID" id="6081317"/>
<name>B0DP70_LACBS</name>
<protein>
    <submittedName>
        <fullName evidence="2">Carbohydrate-binding module family 13 protein</fullName>
    </submittedName>
</protein>
<organism evidence="3">
    <name type="scientific">Laccaria bicolor (strain S238N-H82 / ATCC MYA-4686)</name>
    <name type="common">Bicoloured deceiver</name>
    <name type="synonym">Laccaria laccata var. bicolor</name>
    <dbReference type="NCBI Taxonomy" id="486041"/>
    <lineage>
        <taxon>Eukaryota</taxon>
        <taxon>Fungi</taxon>
        <taxon>Dikarya</taxon>
        <taxon>Basidiomycota</taxon>
        <taxon>Agaricomycotina</taxon>
        <taxon>Agaricomycetes</taxon>
        <taxon>Agaricomycetidae</taxon>
        <taxon>Agaricales</taxon>
        <taxon>Agaricineae</taxon>
        <taxon>Hydnangiaceae</taxon>
        <taxon>Laccaria</taxon>
    </lineage>
</organism>
<gene>
    <name evidence="2" type="ORF">LACBIDRAFT_253158</name>
</gene>
<dbReference type="AlphaFoldDB" id="B0DP70"/>
<dbReference type="CDD" id="cd00161">
    <property type="entry name" value="beta-trefoil_Ricin-like"/>
    <property type="match status" value="1"/>
</dbReference>
<proteinExistence type="predicted"/>
<reference evidence="2 3" key="1">
    <citation type="journal article" date="2008" name="Nature">
        <title>The genome of Laccaria bicolor provides insights into mycorrhizal symbiosis.</title>
        <authorList>
            <person name="Martin F."/>
            <person name="Aerts A."/>
            <person name="Ahren D."/>
            <person name="Brun A."/>
            <person name="Danchin E.G.J."/>
            <person name="Duchaussoy F."/>
            <person name="Gibon J."/>
            <person name="Kohler A."/>
            <person name="Lindquist E."/>
            <person name="Pereda V."/>
            <person name="Salamov A."/>
            <person name="Shapiro H.J."/>
            <person name="Wuyts J."/>
            <person name="Blaudez D."/>
            <person name="Buee M."/>
            <person name="Brokstein P."/>
            <person name="Canbaeck B."/>
            <person name="Cohen D."/>
            <person name="Courty P.E."/>
            <person name="Coutinho P.M."/>
            <person name="Delaruelle C."/>
            <person name="Detter J.C."/>
            <person name="Deveau A."/>
            <person name="DiFazio S."/>
            <person name="Duplessis S."/>
            <person name="Fraissinet-Tachet L."/>
            <person name="Lucic E."/>
            <person name="Frey-Klett P."/>
            <person name="Fourrey C."/>
            <person name="Feussner I."/>
            <person name="Gay G."/>
            <person name="Grimwood J."/>
            <person name="Hoegger P.J."/>
            <person name="Jain P."/>
            <person name="Kilaru S."/>
            <person name="Labbe J."/>
            <person name="Lin Y.C."/>
            <person name="Legue V."/>
            <person name="Le Tacon F."/>
            <person name="Marmeisse R."/>
            <person name="Melayah D."/>
            <person name="Montanini B."/>
            <person name="Muratet M."/>
            <person name="Nehls U."/>
            <person name="Niculita-Hirzel H."/>
            <person name="Oudot-Le Secq M.P."/>
            <person name="Peter M."/>
            <person name="Quesneville H."/>
            <person name="Rajashekar B."/>
            <person name="Reich M."/>
            <person name="Rouhier N."/>
            <person name="Schmutz J."/>
            <person name="Yin T."/>
            <person name="Chalot M."/>
            <person name="Henrissat B."/>
            <person name="Kuees U."/>
            <person name="Lucas S."/>
            <person name="Van de Peer Y."/>
            <person name="Podila G.K."/>
            <person name="Polle A."/>
            <person name="Pukkila P.J."/>
            <person name="Richardson P.M."/>
            <person name="Rouze P."/>
            <person name="Sanders I.R."/>
            <person name="Stajich J.E."/>
            <person name="Tunlid A."/>
            <person name="Tuskan G."/>
            <person name="Grigoriev I.V."/>
        </authorList>
    </citation>
    <scope>NUCLEOTIDE SEQUENCE [LARGE SCALE GENOMIC DNA]</scope>
    <source>
        <strain evidence="3">S238N-H82 / ATCC MYA-4686</strain>
    </source>
</reference>
<dbReference type="SUPFAM" id="SSF50370">
    <property type="entry name" value="Ricin B-like lectins"/>
    <property type="match status" value="1"/>
</dbReference>
<evidence type="ECO:0000313" key="2">
    <source>
        <dbReference type="EMBL" id="EDR03633.1"/>
    </source>
</evidence>
<dbReference type="InterPro" id="IPR000772">
    <property type="entry name" value="Ricin_B_lectin"/>
</dbReference>
<sequence length="151" mass="16459">TTSTITATPTPTGVQIHPNSNNTKCMDVAGNIRQNGTPVQIFDCNGSSGQRWNITRGLTKVQLAGTNFCLDAGLPNLFGNGDRLKIWQCIDTIPAQTWAYTNQNQILLLATEPSINPQCVDLPDGQTFNGNQLQTFQCSPLYANQIWTTTS</sequence>
<dbReference type="InterPro" id="IPR035992">
    <property type="entry name" value="Ricin_B-like_lectins"/>
</dbReference>
<dbReference type="HOGENOM" id="CLU_095794_3_1_1"/>
<dbReference type="OrthoDB" id="6770063at2759"/>
<dbReference type="Pfam" id="PF00652">
    <property type="entry name" value="Ricin_B_lectin"/>
    <property type="match status" value="1"/>
</dbReference>
<keyword evidence="3" id="KW-1185">Reference proteome</keyword>
<dbReference type="EMBL" id="DS547123">
    <property type="protein sequence ID" value="EDR03633.1"/>
    <property type="molecule type" value="Genomic_DNA"/>
</dbReference>
<dbReference type="InParanoid" id="B0DP70"/>
<feature type="domain" description="Ricin B lectin" evidence="1">
    <location>
        <begin position="10"/>
        <end position="150"/>
    </location>
</feature>
<evidence type="ECO:0000259" key="1">
    <source>
        <dbReference type="SMART" id="SM00458"/>
    </source>
</evidence>
<dbReference type="RefSeq" id="XP_001885781.1">
    <property type="nucleotide sequence ID" value="XM_001885746.1"/>
</dbReference>
<dbReference type="PROSITE" id="PS50231">
    <property type="entry name" value="RICIN_B_LECTIN"/>
    <property type="match status" value="1"/>
</dbReference>
<dbReference type="SMART" id="SM00458">
    <property type="entry name" value="RICIN"/>
    <property type="match status" value="1"/>
</dbReference>
<accession>B0DP70</accession>